<protein>
    <submittedName>
        <fullName evidence="1">Uncharacterized protein</fullName>
    </submittedName>
</protein>
<reference evidence="1 2" key="1">
    <citation type="submission" date="2015-11" db="EMBL/GenBank/DDBJ databases">
        <authorList>
            <consortium name="Pathogen Informatics"/>
        </authorList>
    </citation>
    <scope>NUCLEOTIDE SEQUENCE [LARGE SCALE GENOMIC DNA]</scope>
    <source>
        <strain evidence="1 2">006A-0191</strain>
    </source>
</reference>
<accession>A0A9W5AR60</accession>
<dbReference type="Pfam" id="PF17236">
    <property type="entry name" value="SU10_MCP"/>
    <property type="match status" value="1"/>
</dbReference>
<dbReference type="InterPro" id="IPR035198">
    <property type="entry name" value="SU10_MCP"/>
</dbReference>
<dbReference type="RefSeq" id="WP_059431170.1">
    <property type="nucleotide sequence ID" value="NZ_FAUW01000003.1"/>
</dbReference>
<proteinExistence type="predicted"/>
<evidence type="ECO:0000313" key="2">
    <source>
        <dbReference type="Proteomes" id="UP000052257"/>
    </source>
</evidence>
<dbReference type="AlphaFoldDB" id="A0A9W5AR60"/>
<evidence type="ECO:0000313" key="1">
    <source>
        <dbReference type="EMBL" id="CUU81858.1"/>
    </source>
</evidence>
<dbReference type="EMBL" id="FAUW01000003">
    <property type="protein sequence ID" value="CUU81858.1"/>
    <property type="molecule type" value="Genomic_DNA"/>
</dbReference>
<organism evidence="1 2">
    <name type="scientific">Campylobacter hyointestinalis subsp. hyointestinalis</name>
    <dbReference type="NCBI Taxonomy" id="91352"/>
    <lineage>
        <taxon>Bacteria</taxon>
        <taxon>Pseudomonadati</taxon>
        <taxon>Campylobacterota</taxon>
        <taxon>Epsilonproteobacteria</taxon>
        <taxon>Campylobacterales</taxon>
        <taxon>Campylobacteraceae</taxon>
        <taxon>Campylobacter</taxon>
    </lineage>
</organism>
<sequence length="347" mass="38157">MAITSTEFQSPATARVGLIPSVYDKIILVGANDTPLLSMIKTSVVKGITHSWITDTLKKPSKNAQLEISEFKGEQKATKQQNQNATQIFTTDIMVSQTMQEVATYGGKELENEVAKATKVHKLDIEYALLGLGRTTENENKTATTVSAQAKLSVLKAPQIREAVKPGEMAGLFYYVAKGETTFKDKNGRKEQGNIIAFGNCDANKWGTGECALLTEDVLHQVLQRVWESGATPKDIFIGAELKKALNKMASRQFSNEKFINSSVVSLDTDFGKVNFRLHRFLSKEYGLEDVLIAGDFEYAKMGLLKPTFLSDVSTDKTAIAKRYYTEGCLEVRNADAFAIGVGLKAE</sequence>
<dbReference type="Proteomes" id="UP000052257">
    <property type="component" value="Unassembled WGS sequence"/>
</dbReference>
<comment type="caution">
    <text evidence="1">The sequence shown here is derived from an EMBL/GenBank/DDBJ whole genome shotgun (WGS) entry which is preliminary data.</text>
</comment>
<gene>
    <name evidence="1" type="ORF">ERS739220_01270</name>
</gene>
<name>A0A9W5AR60_CAMHY</name>